<evidence type="ECO:0000256" key="7">
    <source>
        <dbReference type="SAM" id="SignalP"/>
    </source>
</evidence>
<dbReference type="AlphaFoldDB" id="A0A7Y4GMB5"/>
<gene>
    <name evidence="8" type="ORF">HCN58_02100</name>
</gene>
<dbReference type="Proteomes" id="UP000544122">
    <property type="component" value="Unassembled WGS sequence"/>
</dbReference>
<feature type="transmembrane region" description="Helical" evidence="6">
    <location>
        <begin position="68"/>
        <end position="86"/>
    </location>
</feature>
<name>A0A7Y4GMB5_9BRAD</name>
<protein>
    <submittedName>
        <fullName evidence="8">Cytochrome c oxidase assembly protein</fullName>
    </submittedName>
</protein>
<dbReference type="GO" id="GO:0005886">
    <property type="term" value="C:plasma membrane"/>
    <property type="evidence" value="ECO:0007669"/>
    <property type="project" value="UniProtKB-SubCell"/>
</dbReference>
<comment type="caution">
    <text evidence="8">The sequence shown here is derived from an EMBL/GenBank/DDBJ whole genome shotgun (WGS) entry which is preliminary data.</text>
</comment>
<dbReference type="Pfam" id="PF09678">
    <property type="entry name" value="Caa3_CtaG"/>
    <property type="match status" value="1"/>
</dbReference>
<feature type="signal peptide" evidence="7">
    <location>
        <begin position="1"/>
        <end position="21"/>
    </location>
</feature>
<feature type="chain" id="PRO_5030586020" evidence="7">
    <location>
        <begin position="22"/>
        <end position="310"/>
    </location>
</feature>
<evidence type="ECO:0000256" key="5">
    <source>
        <dbReference type="ARBA" id="ARBA00023136"/>
    </source>
</evidence>
<sequence length="310" mass="34157">MPALSFVSTFLLVLAAAPATAHDLSGVLNSTWSYDPWLLTPLYVVGISFYVGTQRIWQTAGFGHGVQVRQVAAFWTGWLVLGLAITSPLHWLGERLFSAHMIEHELMMMVSAPLMAYARINGAMLWSLPRGWRPAAGRVLTSGVIGACWCAISHPVTATALHGLALWLWHALPFYRLALENVAAHRLQHITFFLTALLFWWVLFYGRGTGRSMRIRDGISVACLFVTVLHSGLLGALLTLSPRVWFPQQGLLAADFGLTPLEDQQLAGLVMWIPMGTLYTCAGLFFAHRWLSRSSRTAAARLSGTGTLVQ</sequence>
<reference evidence="8 9" key="1">
    <citation type="submission" date="2020-03" db="EMBL/GenBank/DDBJ databases">
        <title>Bradyrhizobium diversity isolated from nodules of Indigofera sp.</title>
        <authorList>
            <person name="Klepa M."/>
            <person name="Helene L."/>
            <person name="Hungria M."/>
        </authorList>
    </citation>
    <scope>NUCLEOTIDE SEQUENCE [LARGE SCALE GENOMIC DNA]</scope>
    <source>
        <strain evidence="8 9">WSM 1791</strain>
    </source>
</reference>
<comment type="subcellular location">
    <subcellularLocation>
        <location evidence="1">Cell membrane</location>
        <topology evidence="1">Multi-pass membrane protein</topology>
    </subcellularLocation>
</comment>
<keyword evidence="3 6" id="KW-0812">Transmembrane</keyword>
<feature type="transmembrane region" description="Helical" evidence="6">
    <location>
        <begin position="218"/>
        <end position="246"/>
    </location>
</feature>
<evidence type="ECO:0000313" key="8">
    <source>
        <dbReference type="EMBL" id="NOJ38418.1"/>
    </source>
</evidence>
<dbReference type="RefSeq" id="WP_171577707.1">
    <property type="nucleotide sequence ID" value="NZ_JAAVLX010000001.1"/>
</dbReference>
<keyword evidence="5 6" id="KW-0472">Membrane</keyword>
<feature type="transmembrane region" description="Helical" evidence="6">
    <location>
        <begin position="140"/>
        <end position="169"/>
    </location>
</feature>
<keyword evidence="4 6" id="KW-1133">Transmembrane helix</keyword>
<accession>A0A7Y4GMB5</accession>
<dbReference type="EMBL" id="JAAVLX010000001">
    <property type="protein sequence ID" value="NOJ38418.1"/>
    <property type="molecule type" value="Genomic_DNA"/>
</dbReference>
<evidence type="ECO:0000256" key="6">
    <source>
        <dbReference type="SAM" id="Phobius"/>
    </source>
</evidence>
<evidence type="ECO:0000256" key="1">
    <source>
        <dbReference type="ARBA" id="ARBA00004651"/>
    </source>
</evidence>
<feature type="transmembrane region" description="Helical" evidence="6">
    <location>
        <begin position="189"/>
        <end position="206"/>
    </location>
</feature>
<keyword evidence="2" id="KW-1003">Cell membrane</keyword>
<organism evidence="8 9">
    <name type="scientific">Bradyrhizobium australiense</name>
    <dbReference type="NCBI Taxonomy" id="2721161"/>
    <lineage>
        <taxon>Bacteria</taxon>
        <taxon>Pseudomonadati</taxon>
        <taxon>Pseudomonadota</taxon>
        <taxon>Alphaproteobacteria</taxon>
        <taxon>Hyphomicrobiales</taxon>
        <taxon>Nitrobacteraceae</taxon>
        <taxon>Bradyrhizobium</taxon>
    </lineage>
</organism>
<evidence type="ECO:0000256" key="2">
    <source>
        <dbReference type="ARBA" id="ARBA00022475"/>
    </source>
</evidence>
<keyword evidence="9" id="KW-1185">Reference proteome</keyword>
<feature type="transmembrane region" description="Helical" evidence="6">
    <location>
        <begin position="266"/>
        <end position="287"/>
    </location>
</feature>
<evidence type="ECO:0000256" key="4">
    <source>
        <dbReference type="ARBA" id="ARBA00022989"/>
    </source>
</evidence>
<feature type="transmembrane region" description="Helical" evidence="6">
    <location>
        <begin position="37"/>
        <end position="56"/>
    </location>
</feature>
<evidence type="ECO:0000313" key="9">
    <source>
        <dbReference type="Proteomes" id="UP000544122"/>
    </source>
</evidence>
<keyword evidence="7" id="KW-0732">Signal</keyword>
<evidence type="ECO:0000256" key="3">
    <source>
        <dbReference type="ARBA" id="ARBA00022692"/>
    </source>
</evidence>
<feature type="transmembrane region" description="Helical" evidence="6">
    <location>
        <begin position="106"/>
        <end position="128"/>
    </location>
</feature>
<dbReference type="InterPro" id="IPR019108">
    <property type="entry name" value="Caa3_assmbl_CtaG-rel"/>
</dbReference>
<proteinExistence type="predicted"/>